<dbReference type="EMBL" id="QFFN01000006">
    <property type="protein sequence ID" value="PWG60209.1"/>
    <property type="molecule type" value="Genomic_DNA"/>
</dbReference>
<dbReference type="PANTHER" id="PTHR30231:SF41">
    <property type="entry name" value="DNA POLYMERASE III SUBUNIT EPSILON"/>
    <property type="match status" value="1"/>
</dbReference>
<dbReference type="GO" id="GO:0003676">
    <property type="term" value="F:nucleic acid binding"/>
    <property type="evidence" value="ECO:0007669"/>
    <property type="project" value="InterPro"/>
</dbReference>
<evidence type="ECO:0000259" key="3">
    <source>
        <dbReference type="SMART" id="SM00479"/>
    </source>
</evidence>
<keyword evidence="1" id="KW-0269">Exonuclease</keyword>
<accession>A0A2U2MTM0</accession>
<dbReference type="PANTHER" id="PTHR30231">
    <property type="entry name" value="DNA POLYMERASE III SUBUNIT EPSILON"/>
    <property type="match status" value="1"/>
</dbReference>
<dbReference type="GO" id="GO:0008408">
    <property type="term" value="F:3'-5' exonuclease activity"/>
    <property type="evidence" value="ECO:0007669"/>
    <property type="project" value="TreeGrafter"/>
</dbReference>
<dbReference type="OrthoDB" id="190275at2"/>
<evidence type="ECO:0000313" key="4">
    <source>
        <dbReference type="EMBL" id="PWG60209.1"/>
    </source>
</evidence>
<dbReference type="Proteomes" id="UP000245753">
    <property type="component" value="Unassembled WGS sequence"/>
</dbReference>
<dbReference type="InterPro" id="IPR013520">
    <property type="entry name" value="Ribonucl_H"/>
</dbReference>
<dbReference type="FunFam" id="3.30.420.10:FF:000045">
    <property type="entry name" value="3'-5' exonuclease DinG"/>
    <property type="match status" value="1"/>
</dbReference>
<evidence type="ECO:0000313" key="5">
    <source>
        <dbReference type="Proteomes" id="UP000245753"/>
    </source>
</evidence>
<dbReference type="Gene3D" id="3.30.420.10">
    <property type="entry name" value="Ribonuclease H-like superfamily/Ribonuclease H"/>
    <property type="match status" value="1"/>
</dbReference>
<keyword evidence="1" id="KW-0378">Hydrolase</keyword>
<keyword evidence="1" id="KW-0540">Nuclease</keyword>
<dbReference type="GO" id="GO:0045004">
    <property type="term" value="P:DNA replication proofreading"/>
    <property type="evidence" value="ECO:0007669"/>
    <property type="project" value="TreeGrafter"/>
</dbReference>
<dbReference type="AlphaFoldDB" id="A0A2U2MTM0"/>
<dbReference type="CDD" id="cd06127">
    <property type="entry name" value="DEDDh"/>
    <property type="match status" value="1"/>
</dbReference>
<feature type="compositionally biased region" description="Basic and acidic residues" evidence="2">
    <location>
        <begin position="191"/>
        <end position="201"/>
    </location>
</feature>
<protein>
    <recommendedName>
        <fullName evidence="3">Exonuclease domain-containing protein</fullName>
    </recommendedName>
</protein>
<feature type="region of interest" description="Disordered" evidence="2">
    <location>
        <begin position="191"/>
        <end position="217"/>
    </location>
</feature>
<keyword evidence="5" id="KW-1185">Reference proteome</keyword>
<dbReference type="Pfam" id="PF00929">
    <property type="entry name" value="RNase_T"/>
    <property type="match status" value="1"/>
</dbReference>
<dbReference type="SMART" id="SM00479">
    <property type="entry name" value="EXOIII"/>
    <property type="match status" value="1"/>
</dbReference>
<dbReference type="RefSeq" id="WP_109137002.1">
    <property type="nucleotide sequence ID" value="NZ_QFFN01000006.1"/>
</dbReference>
<dbReference type="InterPro" id="IPR036397">
    <property type="entry name" value="RNaseH_sf"/>
</dbReference>
<evidence type="ECO:0000256" key="2">
    <source>
        <dbReference type="SAM" id="MobiDB-lite"/>
    </source>
</evidence>
<proteinExistence type="predicted"/>
<gene>
    <name evidence="4" type="ORF">DF200_04010</name>
</gene>
<sequence>MRIASLDIETTGDNDIIEIGILFMDGDVEVDRFESLIDPGIPLSYFNNHISGITDDMLKGQPTIDKVLPAVLDRLRNWTILGHNIDYDLRCLNDAAMRMGLLPLFNDRIDTMEMSRYRFSDHRSHSLLDLLRVLNLADREEHRALSDAIQTWQCYKRLESSDEPLEWTDSLAERSRRTRAAKSGAFMKSRFLEDKDTETKNPKPNGETLPPGASVTVSGAQGNSEFLSSYGAFTYLWVEIDLGTFPSGVHAGEPTYHVRLDGRHIGYLTSKTMAKYIGRLPEHAVCRAHTKCNKKNGRTQLRLELPDPTWE</sequence>
<feature type="domain" description="Exonuclease" evidence="3">
    <location>
        <begin position="2"/>
        <end position="164"/>
    </location>
</feature>
<evidence type="ECO:0000256" key="1">
    <source>
        <dbReference type="ARBA" id="ARBA00022839"/>
    </source>
</evidence>
<dbReference type="GO" id="GO:0005829">
    <property type="term" value="C:cytosol"/>
    <property type="evidence" value="ECO:0007669"/>
    <property type="project" value="TreeGrafter"/>
</dbReference>
<dbReference type="SUPFAM" id="SSF53098">
    <property type="entry name" value="Ribonuclease H-like"/>
    <property type="match status" value="1"/>
</dbReference>
<dbReference type="InterPro" id="IPR012337">
    <property type="entry name" value="RNaseH-like_sf"/>
</dbReference>
<comment type="caution">
    <text evidence="4">The sequence shown here is derived from an EMBL/GenBank/DDBJ whole genome shotgun (WGS) entry which is preliminary data.</text>
</comment>
<name>A0A2U2MTM0_9BIFI</name>
<organism evidence="4 5">
    <name type="scientific">Bifidobacterium catulorum</name>
    <dbReference type="NCBI Taxonomy" id="1630173"/>
    <lineage>
        <taxon>Bacteria</taxon>
        <taxon>Bacillati</taxon>
        <taxon>Actinomycetota</taxon>
        <taxon>Actinomycetes</taxon>
        <taxon>Bifidobacteriales</taxon>
        <taxon>Bifidobacteriaceae</taxon>
        <taxon>Bifidobacterium</taxon>
    </lineage>
</organism>
<reference evidence="4 5" key="1">
    <citation type="journal article" date="2018" name="Int. J. Syst. Evol. Microbiol.">
        <title>Bifidobacterium catulorum sp. nov., a novel taxon from the faeces of the baby common marmoset (Callithrix jacchus).</title>
        <authorList>
            <person name="Modesto M."/>
            <person name="Michelini S."/>
            <person name="Oki K."/>
            <person name="Biavati B."/>
            <person name="Watanabe K."/>
            <person name="Mattarelli P."/>
        </authorList>
    </citation>
    <scope>NUCLEOTIDE SEQUENCE [LARGE SCALE GENOMIC DNA]</scope>
    <source>
        <strain evidence="4 5">MRM 8.19</strain>
    </source>
</reference>